<proteinExistence type="inferred from homology"/>
<dbReference type="InterPro" id="IPR039223">
    <property type="entry name" value="AATF/Bfr2"/>
</dbReference>
<dbReference type="InterPro" id="IPR025160">
    <property type="entry name" value="AATF"/>
</dbReference>
<protein>
    <submittedName>
        <fullName evidence="5">TRAUB family protein</fullName>
    </submittedName>
</protein>
<feature type="region of interest" description="Disordered" evidence="2">
    <location>
        <begin position="161"/>
        <end position="187"/>
    </location>
</feature>
<feature type="domain" description="Apoptosis-antagonizing transcription factor C-terminal" evidence="3">
    <location>
        <begin position="397"/>
        <end position="478"/>
    </location>
</feature>
<gene>
    <name evidence="5" type="ORF">DLAC_03115</name>
</gene>
<feature type="compositionally biased region" description="Low complexity" evidence="2">
    <location>
        <begin position="25"/>
        <end position="34"/>
    </location>
</feature>
<dbReference type="GO" id="GO:0005730">
    <property type="term" value="C:nucleolus"/>
    <property type="evidence" value="ECO:0007669"/>
    <property type="project" value="TreeGrafter"/>
</dbReference>
<organism evidence="5 6">
    <name type="scientific">Tieghemostelium lacteum</name>
    <name type="common">Slime mold</name>
    <name type="synonym">Dictyostelium lacteum</name>
    <dbReference type="NCBI Taxonomy" id="361077"/>
    <lineage>
        <taxon>Eukaryota</taxon>
        <taxon>Amoebozoa</taxon>
        <taxon>Evosea</taxon>
        <taxon>Eumycetozoa</taxon>
        <taxon>Dictyostelia</taxon>
        <taxon>Dictyosteliales</taxon>
        <taxon>Raperosteliaceae</taxon>
        <taxon>Tieghemostelium</taxon>
    </lineage>
</organism>
<sequence>MVTNSKKSSTNIKKNQVKSLEINNEENNNNKNNKTLSDELNNLVSNKQAKSFDPESVDVFGDQTKSNYTEDFGDITDSNKQGIRIRGDLPSTFSTGKYSGKKTSRKDEISEDELDQDEMMGDNDDDDEELEDRFDFQDSKYLVSSNVDKADLLSQKLLNRNVDDESDDDQSPNIMTRSSETDELTKSIHTKNQSNLYDELLGTRIHLQKCLNLGNKLPKCKYYSDLIESSKDIEKQFREAKNSSFELLNELYSLQSQLCEQNQEVSKFVKSGGNQKKRLRDSDSLQETWKLIESQNEQLFKYHTATIDRWNSRVNVTGQTLKKNLKSINQSINTQIDNTLKDFERLQKRTRLNRSRITQLCEPPKPQPLHEIDRLLQQDQEQQDEYLDEIFDDSDFYQLLLKELIESTSASDETDGINSKYWTEINNLKKKKKKVVNQKASKGRILRYEVFPKLENFMTPVPAPIPTWNINQLYKNLFGSSIA</sequence>
<dbReference type="PANTHER" id="PTHR15565:SF0">
    <property type="entry name" value="PROTEIN AATF"/>
    <property type="match status" value="1"/>
</dbReference>
<dbReference type="InterPro" id="IPR012617">
    <property type="entry name" value="AATF_C"/>
</dbReference>
<comment type="similarity">
    <text evidence="1">Belongs to the AATF family.</text>
</comment>
<name>A0A152A2D5_TIELA</name>
<keyword evidence="6" id="KW-1185">Reference proteome</keyword>
<evidence type="ECO:0000313" key="5">
    <source>
        <dbReference type="EMBL" id="KYR00370.1"/>
    </source>
</evidence>
<dbReference type="PANTHER" id="PTHR15565">
    <property type="entry name" value="AATF PROTEIN APOPTOSIS ANTAGONIZING TRANSCRIPTION FACTOR"/>
    <property type="match status" value="1"/>
</dbReference>
<evidence type="ECO:0000313" key="6">
    <source>
        <dbReference type="Proteomes" id="UP000076078"/>
    </source>
</evidence>
<reference evidence="5 6" key="1">
    <citation type="submission" date="2015-12" db="EMBL/GenBank/DDBJ databases">
        <title>Dictyostelia acquired genes for synthesis and detection of signals that induce cell-type specialization by lateral gene transfer from prokaryotes.</title>
        <authorList>
            <person name="Gloeckner G."/>
            <person name="Schaap P."/>
        </authorList>
    </citation>
    <scope>NUCLEOTIDE SEQUENCE [LARGE SCALE GENOMIC DNA]</scope>
    <source>
        <strain evidence="5 6">TK</strain>
    </source>
</reference>
<feature type="domain" description="AATF leucine zipper-containing" evidence="4">
    <location>
        <begin position="185"/>
        <end position="313"/>
    </location>
</feature>
<dbReference type="OrthoDB" id="5783963at2759"/>
<dbReference type="FunCoup" id="A0A152A2D5">
    <property type="interactions" value="170"/>
</dbReference>
<comment type="caution">
    <text evidence="5">The sequence shown here is derived from an EMBL/GenBank/DDBJ whole genome shotgun (WGS) entry which is preliminary data.</text>
</comment>
<feature type="compositionally biased region" description="Acidic residues" evidence="2">
    <location>
        <begin position="109"/>
        <end position="129"/>
    </location>
</feature>
<dbReference type="Pfam" id="PF08164">
    <property type="entry name" value="TRAUB"/>
    <property type="match status" value="1"/>
</dbReference>
<dbReference type="Proteomes" id="UP000076078">
    <property type="component" value="Unassembled WGS sequence"/>
</dbReference>
<dbReference type="AlphaFoldDB" id="A0A152A2D5"/>
<dbReference type="EMBL" id="LODT01000015">
    <property type="protein sequence ID" value="KYR00370.1"/>
    <property type="molecule type" value="Genomic_DNA"/>
</dbReference>
<evidence type="ECO:0000259" key="3">
    <source>
        <dbReference type="Pfam" id="PF08164"/>
    </source>
</evidence>
<feature type="region of interest" description="Disordered" evidence="2">
    <location>
        <begin position="54"/>
        <end position="129"/>
    </location>
</feature>
<dbReference type="STRING" id="361077.A0A152A2D5"/>
<evidence type="ECO:0000256" key="1">
    <source>
        <dbReference type="ARBA" id="ARBA00008966"/>
    </source>
</evidence>
<feature type="region of interest" description="Disordered" evidence="2">
    <location>
        <begin position="1"/>
        <end position="40"/>
    </location>
</feature>
<dbReference type="Pfam" id="PF13339">
    <property type="entry name" value="AATF-Che1"/>
    <property type="match status" value="1"/>
</dbReference>
<feature type="compositionally biased region" description="Low complexity" evidence="2">
    <location>
        <begin position="1"/>
        <end position="14"/>
    </location>
</feature>
<evidence type="ECO:0000259" key="4">
    <source>
        <dbReference type="Pfam" id="PF13339"/>
    </source>
</evidence>
<dbReference type="OMA" id="INFMAPN"/>
<accession>A0A152A2D5</accession>
<evidence type="ECO:0000256" key="2">
    <source>
        <dbReference type="SAM" id="MobiDB-lite"/>
    </source>
</evidence>
<dbReference type="InParanoid" id="A0A152A2D5"/>